<evidence type="ECO:0000256" key="5">
    <source>
        <dbReference type="ARBA" id="ARBA00022964"/>
    </source>
</evidence>
<dbReference type="GO" id="GO:0008198">
    <property type="term" value="F:ferrous iron binding"/>
    <property type="evidence" value="ECO:0007669"/>
    <property type="project" value="InterPro"/>
</dbReference>
<evidence type="ECO:0000256" key="3">
    <source>
        <dbReference type="ARBA" id="ARBA00022723"/>
    </source>
</evidence>
<evidence type="ECO:0000313" key="10">
    <source>
        <dbReference type="EMBL" id="NYE84011.1"/>
    </source>
</evidence>
<dbReference type="Proteomes" id="UP000542125">
    <property type="component" value="Unassembled WGS sequence"/>
</dbReference>
<evidence type="ECO:0000256" key="2">
    <source>
        <dbReference type="ARBA" id="ARBA00008784"/>
    </source>
</evidence>
<comment type="cofactor">
    <cofactor evidence="1 8">
        <name>Fe(2+)</name>
        <dbReference type="ChEBI" id="CHEBI:29033"/>
    </cofactor>
</comment>
<keyword evidence="7 8" id="KW-0408">Iron</keyword>
<evidence type="ECO:0000256" key="6">
    <source>
        <dbReference type="ARBA" id="ARBA00023002"/>
    </source>
</evidence>
<reference evidence="10 11" key="1">
    <citation type="submission" date="2020-07" db="EMBL/GenBank/DDBJ databases">
        <title>Genomic Encyclopedia of Type Strains, Phase IV (KMG-V): Genome sequencing to study the core and pangenomes of soil and plant-associated prokaryotes.</title>
        <authorList>
            <person name="Whitman W."/>
        </authorList>
    </citation>
    <scope>NUCLEOTIDE SEQUENCE [LARGE SCALE GENOMIC DNA]</scope>
    <source>
        <strain evidence="10 11">SAS40</strain>
    </source>
</reference>
<proteinExistence type="inferred from homology"/>
<dbReference type="AlphaFoldDB" id="A0A7Y9IVU5"/>
<protein>
    <submittedName>
        <fullName evidence="10">Catechol-2,3-dioxygenase</fullName>
    </submittedName>
</protein>
<comment type="caution">
    <text evidence="10">The sequence shown here is derived from an EMBL/GenBank/DDBJ whole genome shotgun (WGS) entry which is preliminary data.</text>
</comment>
<dbReference type="RefSeq" id="WP_179587752.1">
    <property type="nucleotide sequence ID" value="NZ_JACBYR010000001.1"/>
</dbReference>
<dbReference type="GO" id="GO:0051213">
    <property type="term" value="F:dioxygenase activity"/>
    <property type="evidence" value="ECO:0007669"/>
    <property type="project" value="UniProtKB-KW"/>
</dbReference>
<dbReference type="PROSITE" id="PS00082">
    <property type="entry name" value="EXTRADIOL_DIOXYGENAS"/>
    <property type="match status" value="1"/>
</dbReference>
<comment type="similarity">
    <text evidence="2 8">Belongs to the extradiol ring-cleavage dioxygenase family.</text>
</comment>
<evidence type="ECO:0000259" key="9">
    <source>
        <dbReference type="PROSITE" id="PS51819"/>
    </source>
</evidence>
<keyword evidence="6 8" id="KW-0560">Oxidoreductase</keyword>
<evidence type="ECO:0000256" key="4">
    <source>
        <dbReference type="ARBA" id="ARBA00022797"/>
    </source>
</evidence>
<accession>A0A7Y9IVU5</accession>
<keyword evidence="4 8" id="KW-0058">Aromatic hydrocarbons catabolism</keyword>
<dbReference type="EMBL" id="JACBYR010000001">
    <property type="protein sequence ID" value="NYE84011.1"/>
    <property type="molecule type" value="Genomic_DNA"/>
</dbReference>
<dbReference type="InterPro" id="IPR029068">
    <property type="entry name" value="Glyas_Bleomycin-R_OHBP_Dase"/>
</dbReference>
<sequence>MTQAPSSGGLSLAFSHFGIYVQDLDAMARFYTGALRFTQTDKGDLGHVQLVFLSRDPNEHHQIVLATGRPADLPFNLINQISFRVPDIATLRRFHTRLNDSGATDMQPVTHGNAISLYCRDPEGNRLELFVDTPWYCAQPLRVPIDFADSDDVILAKAEAIATRTPDFMSRADWQAKVAAKMRADQDV</sequence>
<dbReference type="InterPro" id="IPR000486">
    <property type="entry name" value="Xdiol_ring_cleave_dOase_1/2"/>
</dbReference>
<name>A0A7Y9IVU5_9BURK</name>
<evidence type="ECO:0000256" key="1">
    <source>
        <dbReference type="ARBA" id="ARBA00001954"/>
    </source>
</evidence>
<keyword evidence="3" id="KW-0479">Metal-binding</keyword>
<dbReference type="Gene3D" id="3.10.180.10">
    <property type="entry name" value="2,3-Dihydroxybiphenyl 1,2-Dioxygenase, domain 1"/>
    <property type="match status" value="1"/>
</dbReference>
<dbReference type="Pfam" id="PF00903">
    <property type="entry name" value="Glyoxalase"/>
    <property type="match status" value="1"/>
</dbReference>
<dbReference type="SUPFAM" id="SSF54593">
    <property type="entry name" value="Glyoxalase/Bleomycin resistance protein/Dihydroxybiphenyl dioxygenase"/>
    <property type="match status" value="1"/>
</dbReference>
<keyword evidence="5 8" id="KW-0223">Dioxygenase</keyword>
<gene>
    <name evidence="10" type="ORF">FHW18_003282</name>
</gene>
<evidence type="ECO:0000256" key="7">
    <source>
        <dbReference type="ARBA" id="ARBA00023004"/>
    </source>
</evidence>
<feature type="domain" description="VOC" evidence="9">
    <location>
        <begin position="13"/>
        <end position="132"/>
    </location>
</feature>
<dbReference type="InterPro" id="IPR004360">
    <property type="entry name" value="Glyas_Fos-R_dOase_dom"/>
</dbReference>
<organism evidence="10 11">
    <name type="scientific">Pigmentiphaga litoralis</name>
    <dbReference type="NCBI Taxonomy" id="516702"/>
    <lineage>
        <taxon>Bacteria</taxon>
        <taxon>Pseudomonadati</taxon>
        <taxon>Pseudomonadota</taxon>
        <taxon>Betaproteobacteria</taxon>
        <taxon>Burkholderiales</taxon>
        <taxon>Alcaligenaceae</taxon>
        <taxon>Pigmentiphaga</taxon>
    </lineage>
</organism>
<evidence type="ECO:0000313" key="11">
    <source>
        <dbReference type="Proteomes" id="UP000542125"/>
    </source>
</evidence>
<dbReference type="PROSITE" id="PS51819">
    <property type="entry name" value="VOC"/>
    <property type="match status" value="1"/>
</dbReference>
<keyword evidence="11" id="KW-1185">Reference proteome</keyword>
<dbReference type="InterPro" id="IPR037523">
    <property type="entry name" value="VOC_core"/>
</dbReference>
<evidence type="ECO:0000256" key="8">
    <source>
        <dbReference type="RuleBase" id="RU000683"/>
    </source>
</evidence>